<protein>
    <submittedName>
        <fullName evidence="1">Uncharacterized protein</fullName>
    </submittedName>
</protein>
<dbReference type="Proteomes" id="UP000192674">
    <property type="component" value="Unassembled WGS sequence"/>
</dbReference>
<dbReference type="EMBL" id="FWXV01000011">
    <property type="protein sequence ID" value="SMD25467.1"/>
    <property type="molecule type" value="Genomic_DNA"/>
</dbReference>
<sequence>MRELTYVARRTVEWREVPDPVVQSDALPERHLKPVFVRDQDR</sequence>
<proteinExistence type="predicted"/>
<name>A0A1Y5Y5R3_KIBAR</name>
<reference evidence="1 2" key="1">
    <citation type="submission" date="2017-04" db="EMBL/GenBank/DDBJ databases">
        <authorList>
            <person name="Afonso C.L."/>
            <person name="Miller P.J."/>
            <person name="Scott M.A."/>
            <person name="Spackman E."/>
            <person name="Goraichik I."/>
            <person name="Dimitrov K.M."/>
            <person name="Suarez D.L."/>
            <person name="Swayne D.E."/>
        </authorList>
    </citation>
    <scope>NUCLEOTIDE SEQUENCE [LARGE SCALE GENOMIC DNA]</scope>
    <source>
        <strain evidence="1 2">DSM 43828</strain>
    </source>
</reference>
<organism evidence="1 2">
    <name type="scientific">Kibdelosporangium aridum</name>
    <dbReference type="NCBI Taxonomy" id="2030"/>
    <lineage>
        <taxon>Bacteria</taxon>
        <taxon>Bacillati</taxon>
        <taxon>Actinomycetota</taxon>
        <taxon>Actinomycetes</taxon>
        <taxon>Pseudonocardiales</taxon>
        <taxon>Pseudonocardiaceae</taxon>
        <taxon>Kibdelosporangium</taxon>
    </lineage>
</organism>
<keyword evidence="2" id="KW-1185">Reference proteome</keyword>
<gene>
    <name evidence="1" type="ORF">SAMN05661093_09153</name>
</gene>
<evidence type="ECO:0000313" key="2">
    <source>
        <dbReference type="Proteomes" id="UP000192674"/>
    </source>
</evidence>
<accession>A0A1Y5Y5R3</accession>
<dbReference type="AlphaFoldDB" id="A0A1Y5Y5R3"/>
<evidence type="ECO:0000313" key="1">
    <source>
        <dbReference type="EMBL" id="SMD25467.1"/>
    </source>
</evidence>
<dbReference type="RefSeq" id="WP_268811618.1">
    <property type="nucleotide sequence ID" value="NZ_FWXV01000011.1"/>
</dbReference>